<feature type="region of interest" description="Disordered" evidence="1">
    <location>
        <begin position="685"/>
        <end position="723"/>
    </location>
</feature>
<gene>
    <name evidence="2" type="ORF">F7D09_0390</name>
</gene>
<name>A0A6I1GHA4_9BIFI</name>
<evidence type="ECO:0000313" key="3">
    <source>
        <dbReference type="Proteomes" id="UP000441772"/>
    </source>
</evidence>
<feature type="region of interest" description="Disordered" evidence="1">
    <location>
        <begin position="492"/>
        <end position="513"/>
    </location>
</feature>
<accession>A0A6I1GHA4</accession>
<dbReference type="RefSeq" id="WP_152233773.1">
    <property type="nucleotide sequence ID" value="NZ_JBHSKZ010000003.1"/>
</dbReference>
<evidence type="ECO:0000256" key="1">
    <source>
        <dbReference type="SAM" id="MobiDB-lite"/>
    </source>
</evidence>
<dbReference type="EMBL" id="WBVT01000004">
    <property type="protein sequence ID" value="KAB7791034.1"/>
    <property type="molecule type" value="Genomic_DNA"/>
</dbReference>
<feature type="region of interest" description="Disordered" evidence="1">
    <location>
        <begin position="546"/>
        <end position="577"/>
    </location>
</feature>
<protein>
    <recommendedName>
        <fullName evidence="4">Tubuliform spidroin</fullName>
    </recommendedName>
</protein>
<feature type="compositionally biased region" description="Basic and acidic residues" evidence="1">
    <location>
        <begin position="552"/>
        <end position="567"/>
    </location>
</feature>
<sequence>MSRYDILTRGLAAIVTTVMTLSAAASQQTGLTVALPESDVEFSKTQNVMTLTDTAGEPGRLYVANQFAANGSGTIVDYESGAANGSVTAVRLAATPRRTVVTHDRVASRQYPLPWNVTVIYGLNGPQTAADDIAGASGLVDIRIIVEPNPDVAGDYANRSIPVIAFTVPDSVTDDITIGDGMTLTSKGSDFLVSGVGKPGGRTVFDCYMNAKRFSMSQLAFASVQADDTTSFTAALTAIAQQADGLVDTLVTTGSTADQQLIDKLTAMRNSEEKLGKQAVAEKSAAHKAAFDAYMAQYVSSYTTHLSGSIGSSTQMQALIGTAGELSGDTPMAHAVTDLANAVNAVSAAHQHEGAVRAIDDVIRKIRQRGTSGLVDEISEQMGQEATKGTTGYKAGQSQLSTAMIPYSMAYTVAYTKHLSELTGGSSANAAQYEQQANAATSEEFATGSDHAGDRQKVQSAMDSLAAASEHTGAANALQQISVQFAKELSVGDDTADGGDSADGDSADGDVAEDDVATIRYGWAGPDADAGTMAVRAERKRVAAVTKANQEAAERKAKELASGKSDDDAQSSMNINDVMGSASGLGMLGGAVKGGDGSGKSAGSGSSGDGKAGSGTSGSSSAGSAGSGDAAVSTVAQVSPVYGMAGRHPRALLHADLSGLIDETVEIGSAADLLTAAAAALAGGSADASGSAGATGDGGDVRADSGDASVGTDSRGSADAAADDDSPAARLAAAFAAAGDSATYDVISTLNRHTDTVRLLIIRPAVG</sequence>
<evidence type="ECO:0008006" key="4">
    <source>
        <dbReference type="Google" id="ProtNLM"/>
    </source>
</evidence>
<proteinExistence type="predicted"/>
<reference evidence="2 3" key="1">
    <citation type="submission" date="2019-09" db="EMBL/GenBank/DDBJ databases">
        <title>Characterization of the phylogenetic diversity of two novel species belonging to the genus Bifidobacterium: Bifidobacterium cebidarum sp. nov. and Bifidobacterium leontopitheci sp. nov.</title>
        <authorList>
            <person name="Lugli G.A."/>
            <person name="Duranti S."/>
            <person name="Milani C."/>
            <person name="Turroni F."/>
            <person name="Ventura M."/>
        </authorList>
    </citation>
    <scope>NUCLEOTIDE SEQUENCE [LARGE SCALE GENOMIC DNA]</scope>
    <source>
        <strain evidence="2 3">LMG 31471</strain>
    </source>
</reference>
<feature type="compositionally biased region" description="Low complexity" evidence="1">
    <location>
        <begin position="617"/>
        <end position="628"/>
    </location>
</feature>
<evidence type="ECO:0000313" key="2">
    <source>
        <dbReference type="EMBL" id="KAB7791034.1"/>
    </source>
</evidence>
<feature type="compositionally biased region" description="Acidic residues" evidence="1">
    <location>
        <begin position="494"/>
        <end position="513"/>
    </location>
</feature>
<dbReference type="AlphaFoldDB" id="A0A6I1GHA4"/>
<keyword evidence="3" id="KW-1185">Reference proteome</keyword>
<organism evidence="2 3">
    <name type="scientific">Bifidobacterium leontopitheci</name>
    <dbReference type="NCBI Taxonomy" id="2650774"/>
    <lineage>
        <taxon>Bacteria</taxon>
        <taxon>Bacillati</taxon>
        <taxon>Actinomycetota</taxon>
        <taxon>Actinomycetes</taxon>
        <taxon>Bifidobacteriales</taxon>
        <taxon>Bifidobacteriaceae</taxon>
        <taxon>Bifidobacterium</taxon>
    </lineage>
</organism>
<dbReference type="Proteomes" id="UP000441772">
    <property type="component" value="Unassembled WGS sequence"/>
</dbReference>
<feature type="region of interest" description="Disordered" evidence="1">
    <location>
        <begin position="433"/>
        <end position="454"/>
    </location>
</feature>
<feature type="region of interest" description="Disordered" evidence="1">
    <location>
        <begin position="594"/>
        <end position="628"/>
    </location>
</feature>
<comment type="caution">
    <text evidence="2">The sequence shown here is derived from an EMBL/GenBank/DDBJ whole genome shotgun (WGS) entry which is preliminary data.</text>
</comment>
<feature type="compositionally biased region" description="Gly residues" evidence="1">
    <location>
        <begin position="594"/>
        <end position="616"/>
    </location>
</feature>